<gene>
    <name evidence="2" type="ORF">MNAN1_002892</name>
</gene>
<keyword evidence="3" id="KW-1185">Reference proteome</keyword>
<protein>
    <submittedName>
        <fullName evidence="2">Uncharacterized protein</fullName>
    </submittedName>
</protein>
<name>A0AAF0ENH8_9BASI</name>
<sequence>MRTLRAFSTASAVRSSAPPSRHMGQGRRQRRTTATPATLASDSVDQAPTPSTPWDHPLFREASQRPATALAKVRLGADVPLSELKSAPLTQKETHRAYKLFFQRGGTCVWGGTRTPLVRYAPSIAVPQGVEVGTGPGRKATIRSLLDAQVRAGDYTPYQAGQALHDPALRTPNTTVSPAQRALVVADQAMSANASLHPLARRYVVERIASQLGVSS</sequence>
<evidence type="ECO:0000256" key="1">
    <source>
        <dbReference type="SAM" id="MobiDB-lite"/>
    </source>
</evidence>
<dbReference type="AlphaFoldDB" id="A0AAF0ENH8"/>
<dbReference type="EMBL" id="CP119896">
    <property type="protein sequence ID" value="WFD27884.1"/>
    <property type="molecule type" value="Genomic_DNA"/>
</dbReference>
<evidence type="ECO:0000313" key="2">
    <source>
        <dbReference type="EMBL" id="WFD27884.1"/>
    </source>
</evidence>
<proteinExistence type="predicted"/>
<feature type="compositionally biased region" description="Polar residues" evidence="1">
    <location>
        <begin position="40"/>
        <end position="49"/>
    </location>
</feature>
<organism evidence="2 3">
    <name type="scientific">Malassezia nana</name>
    <dbReference type="NCBI Taxonomy" id="180528"/>
    <lineage>
        <taxon>Eukaryota</taxon>
        <taxon>Fungi</taxon>
        <taxon>Dikarya</taxon>
        <taxon>Basidiomycota</taxon>
        <taxon>Ustilaginomycotina</taxon>
        <taxon>Malasseziomycetes</taxon>
        <taxon>Malasseziales</taxon>
        <taxon>Malasseziaceae</taxon>
        <taxon>Malassezia</taxon>
    </lineage>
</organism>
<accession>A0AAF0ENH8</accession>
<feature type="region of interest" description="Disordered" evidence="1">
    <location>
        <begin position="1"/>
        <end position="57"/>
    </location>
</feature>
<reference evidence="2" key="1">
    <citation type="submission" date="2023-03" db="EMBL/GenBank/DDBJ databases">
        <title>Mating type loci evolution in Malassezia.</title>
        <authorList>
            <person name="Coelho M.A."/>
        </authorList>
    </citation>
    <scope>NUCLEOTIDE SEQUENCE</scope>
    <source>
        <strain evidence="2">CBS 9557</strain>
    </source>
</reference>
<feature type="compositionally biased region" description="Low complexity" evidence="1">
    <location>
        <begin position="8"/>
        <end position="21"/>
    </location>
</feature>
<dbReference type="Proteomes" id="UP001213623">
    <property type="component" value="Chromosome 5"/>
</dbReference>
<evidence type="ECO:0000313" key="3">
    <source>
        <dbReference type="Proteomes" id="UP001213623"/>
    </source>
</evidence>